<evidence type="ECO:0000259" key="6">
    <source>
        <dbReference type="PROSITE" id="PS50977"/>
    </source>
</evidence>
<dbReference type="GO" id="GO:0000976">
    <property type="term" value="F:transcription cis-regulatory region binding"/>
    <property type="evidence" value="ECO:0007669"/>
    <property type="project" value="TreeGrafter"/>
</dbReference>
<dbReference type="SUPFAM" id="SSF48498">
    <property type="entry name" value="Tetracyclin repressor-like, C-terminal domain"/>
    <property type="match status" value="1"/>
</dbReference>
<evidence type="ECO:0000256" key="1">
    <source>
        <dbReference type="ARBA" id="ARBA00023015"/>
    </source>
</evidence>
<dbReference type="Gene3D" id="1.10.10.60">
    <property type="entry name" value="Homeodomain-like"/>
    <property type="match status" value="1"/>
</dbReference>
<feature type="domain" description="HTH tetR-type" evidence="6">
    <location>
        <begin position="30"/>
        <end position="90"/>
    </location>
</feature>
<dbReference type="Proteomes" id="UP000414233">
    <property type="component" value="Unassembled WGS sequence"/>
</dbReference>
<feature type="region of interest" description="Disordered" evidence="5">
    <location>
        <begin position="1"/>
        <end position="26"/>
    </location>
</feature>
<dbReference type="AlphaFoldDB" id="A0A5E4YZ49"/>
<evidence type="ECO:0000313" key="8">
    <source>
        <dbReference type="Proteomes" id="UP000414233"/>
    </source>
</evidence>
<evidence type="ECO:0000256" key="4">
    <source>
        <dbReference type="PROSITE-ProRule" id="PRU00335"/>
    </source>
</evidence>
<dbReference type="PANTHER" id="PTHR30055">
    <property type="entry name" value="HTH-TYPE TRANSCRIPTIONAL REGULATOR RUTR"/>
    <property type="match status" value="1"/>
</dbReference>
<dbReference type="InterPro" id="IPR001647">
    <property type="entry name" value="HTH_TetR"/>
</dbReference>
<dbReference type="GO" id="GO:0003700">
    <property type="term" value="F:DNA-binding transcription factor activity"/>
    <property type="evidence" value="ECO:0007669"/>
    <property type="project" value="TreeGrafter"/>
</dbReference>
<dbReference type="InterPro" id="IPR036271">
    <property type="entry name" value="Tet_transcr_reg_TetR-rel_C_sf"/>
</dbReference>
<accession>A0A5E4YZ49</accession>
<dbReference type="PANTHER" id="PTHR30055:SF234">
    <property type="entry name" value="HTH-TYPE TRANSCRIPTIONAL REGULATOR BETI"/>
    <property type="match status" value="1"/>
</dbReference>
<dbReference type="InterPro" id="IPR009057">
    <property type="entry name" value="Homeodomain-like_sf"/>
</dbReference>
<keyword evidence="1" id="KW-0805">Transcription regulation</keyword>
<dbReference type="EMBL" id="CABPRZ010000029">
    <property type="protein sequence ID" value="VVE54231.1"/>
    <property type="molecule type" value="Genomic_DNA"/>
</dbReference>
<evidence type="ECO:0000256" key="2">
    <source>
        <dbReference type="ARBA" id="ARBA00023125"/>
    </source>
</evidence>
<gene>
    <name evidence="7" type="ORF">PTE30175_04811</name>
</gene>
<name>A0A5E4YZ49_9BURK</name>
<feature type="domain" description="HTH tetR-type" evidence="6">
    <location>
        <begin position="284"/>
        <end position="344"/>
    </location>
</feature>
<dbReference type="RefSeq" id="WP_150699571.1">
    <property type="nucleotide sequence ID" value="NZ_CABPRZ010000029.1"/>
</dbReference>
<sequence>MQQKTVEQGTFDDHGEARPDSGPGARRNRELRLTQIILAARQTFQEDGYAGFATRSVAARVGITLGNLQYYFRTKEELLRAALQTHIGQIVSDYTAIARQSGVSAARRCSVLLERIFHDINETDLPKFLFEVRAFAQHEPYAAELVDDMYAEYRGTFAKLLSELHPTLTNEQSLARASVLVAQTSGLMIFAYYGGDSDKDYAEFVRMTGRSVKMIVGLSPQTLENEARLHGSRNRQAYGKSSAQVGVFDAEKHVQHRLFELSMRHTGQDALFYSRPTVQGKRREVKVNEIVSSAANLLAAEGYANFTLARVAKELGILPSALQNYFPTHDDLLRSTIDAIMKAYLDRYAEMGKPSGKPALERLCGIVDNALEEARDSRVCRFLFEIIALAQHSDITLELLRRLYPAYRAIYVDLLREIDSSATARECHARATLIAAQMEGATILMFGSQKQRPDMDRVFELMRAITIRIAHGNIGAKGAA</sequence>
<dbReference type="PRINTS" id="PR00455">
    <property type="entry name" value="HTHTETR"/>
</dbReference>
<dbReference type="SUPFAM" id="SSF46689">
    <property type="entry name" value="Homeodomain-like"/>
    <property type="match status" value="2"/>
</dbReference>
<proteinExistence type="predicted"/>
<evidence type="ECO:0000256" key="5">
    <source>
        <dbReference type="SAM" id="MobiDB-lite"/>
    </source>
</evidence>
<reference evidence="7 8" key="1">
    <citation type="submission" date="2019-08" db="EMBL/GenBank/DDBJ databases">
        <authorList>
            <person name="Peeters C."/>
        </authorList>
    </citation>
    <scope>NUCLEOTIDE SEQUENCE [LARGE SCALE GENOMIC DNA]</scope>
    <source>
        <strain evidence="7 8">LMG 30175</strain>
    </source>
</reference>
<keyword evidence="2 4" id="KW-0238">DNA-binding</keyword>
<dbReference type="Gene3D" id="1.10.357.10">
    <property type="entry name" value="Tetracycline Repressor, domain 2"/>
    <property type="match status" value="2"/>
</dbReference>
<organism evidence="7 8">
    <name type="scientific">Pandoraea terrae</name>
    <dbReference type="NCBI Taxonomy" id="1537710"/>
    <lineage>
        <taxon>Bacteria</taxon>
        <taxon>Pseudomonadati</taxon>
        <taxon>Pseudomonadota</taxon>
        <taxon>Betaproteobacteria</taxon>
        <taxon>Burkholderiales</taxon>
        <taxon>Burkholderiaceae</taxon>
        <taxon>Pandoraea</taxon>
    </lineage>
</organism>
<feature type="DNA-binding region" description="H-T-H motif" evidence="4">
    <location>
        <begin position="53"/>
        <end position="72"/>
    </location>
</feature>
<evidence type="ECO:0000256" key="3">
    <source>
        <dbReference type="ARBA" id="ARBA00023163"/>
    </source>
</evidence>
<evidence type="ECO:0000313" key="7">
    <source>
        <dbReference type="EMBL" id="VVE54231.1"/>
    </source>
</evidence>
<protein>
    <submittedName>
        <fullName evidence="7">TetR family transcriptional regulator</fullName>
    </submittedName>
</protein>
<dbReference type="PROSITE" id="PS50977">
    <property type="entry name" value="HTH_TETR_2"/>
    <property type="match status" value="2"/>
</dbReference>
<feature type="DNA-binding region" description="H-T-H motif" evidence="4">
    <location>
        <begin position="307"/>
        <end position="326"/>
    </location>
</feature>
<keyword evidence="8" id="KW-1185">Reference proteome</keyword>
<dbReference type="InterPro" id="IPR050109">
    <property type="entry name" value="HTH-type_TetR-like_transc_reg"/>
</dbReference>
<dbReference type="Pfam" id="PF00440">
    <property type="entry name" value="TetR_N"/>
    <property type="match status" value="2"/>
</dbReference>
<dbReference type="OrthoDB" id="8586619at2"/>
<keyword evidence="3" id="KW-0804">Transcription</keyword>